<reference evidence="1 2" key="1">
    <citation type="submission" date="2019-02" db="EMBL/GenBank/DDBJ databases">
        <title>Genome sequencing of the rare red list fungi Antrodiella citrinella (Flaviporus citrinellus).</title>
        <authorList>
            <person name="Buettner E."/>
            <person name="Kellner H."/>
        </authorList>
    </citation>
    <scope>NUCLEOTIDE SEQUENCE [LARGE SCALE GENOMIC DNA]</scope>
    <source>
        <strain evidence="1 2">DSM 108506</strain>
    </source>
</reference>
<accession>A0A4S4MPQ6</accession>
<dbReference type="EMBL" id="SGPM01000261">
    <property type="protein sequence ID" value="THH27327.1"/>
    <property type="molecule type" value="Genomic_DNA"/>
</dbReference>
<evidence type="ECO:0000313" key="1">
    <source>
        <dbReference type="EMBL" id="THH27327.1"/>
    </source>
</evidence>
<comment type="caution">
    <text evidence="1">The sequence shown here is derived from an EMBL/GenBank/DDBJ whole genome shotgun (WGS) entry which is preliminary data.</text>
</comment>
<dbReference type="OrthoDB" id="2803562at2759"/>
<name>A0A4S4MPQ6_9APHY</name>
<dbReference type="AlphaFoldDB" id="A0A4S4MPQ6"/>
<dbReference type="Proteomes" id="UP000308730">
    <property type="component" value="Unassembled WGS sequence"/>
</dbReference>
<sequence length="84" mass="9605">MTVIEFVIHWWTTGRCIPVLFHVDSGVAYHMSSEKYLDDVLKKAGPLRRHRMMVNILDLVRSTTPADEDATVDAGLVDYENMPE</sequence>
<evidence type="ECO:0000313" key="2">
    <source>
        <dbReference type="Proteomes" id="UP000308730"/>
    </source>
</evidence>
<proteinExistence type="predicted"/>
<gene>
    <name evidence="1" type="ORF">EUX98_g6871</name>
</gene>
<organism evidence="1 2">
    <name type="scientific">Antrodiella citrinella</name>
    <dbReference type="NCBI Taxonomy" id="2447956"/>
    <lineage>
        <taxon>Eukaryota</taxon>
        <taxon>Fungi</taxon>
        <taxon>Dikarya</taxon>
        <taxon>Basidiomycota</taxon>
        <taxon>Agaricomycotina</taxon>
        <taxon>Agaricomycetes</taxon>
        <taxon>Polyporales</taxon>
        <taxon>Steccherinaceae</taxon>
        <taxon>Antrodiella</taxon>
    </lineage>
</organism>
<keyword evidence="2" id="KW-1185">Reference proteome</keyword>
<protein>
    <submittedName>
        <fullName evidence="1">Uncharacterized protein</fullName>
    </submittedName>
</protein>